<evidence type="ECO:0000256" key="12">
    <source>
        <dbReference type="ARBA" id="ARBA00050041"/>
    </source>
</evidence>
<organism evidence="15 16">
    <name type="scientific">Ascodesmis nigricans</name>
    <dbReference type="NCBI Taxonomy" id="341454"/>
    <lineage>
        <taxon>Eukaryota</taxon>
        <taxon>Fungi</taxon>
        <taxon>Dikarya</taxon>
        <taxon>Ascomycota</taxon>
        <taxon>Pezizomycotina</taxon>
        <taxon>Pezizomycetes</taxon>
        <taxon>Pezizales</taxon>
        <taxon>Ascodesmidaceae</taxon>
        <taxon>Ascodesmis</taxon>
    </lineage>
</organism>
<dbReference type="GO" id="GO:0050661">
    <property type="term" value="F:NADP binding"/>
    <property type="evidence" value="ECO:0007669"/>
    <property type="project" value="InterPro"/>
</dbReference>
<dbReference type="FunCoup" id="A0A4V3SJ92">
    <property type="interactions" value="336"/>
</dbReference>
<evidence type="ECO:0000313" key="15">
    <source>
        <dbReference type="EMBL" id="TGZ83075.1"/>
    </source>
</evidence>
<feature type="active site" description="Proton acceptor" evidence="13">
    <location>
        <position position="249"/>
    </location>
</feature>
<evidence type="ECO:0000256" key="1">
    <source>
        <dbReference type="ARBA" id="ARBA00005021"/>
    </source>
</evidence>
<dbReference type="Gene3D" id="3.40.50.720">
    <property type="entry name" value="NAD(P)-binding Rossmann-like Domain"/>
    <property type="match status" value="1"/>
</dbReference>
<dbReference type="PANTHER" id="PTHR46718">
    <property type="entry name" value="ASPARTATE-SEMIALDEHYDE DEHYDROGENASE"/>
    <property type="match status" value="1"/>
</dbReference>
<dbReference type="Pfam" id="PF01118">
    <property type="entry name" value="Semialdhyde_dh"/>
    <property type="match status" value="1"/>
</dbReference>
<reference evidence="15 16" key="1">
    <citation type="submission" date="2019-04" db="EMBL/GenBank/DDBJ databases">
        <title>Comparative genomics and transcriptomics to analyze fruiting body development in filamentous ascomycetes.</title>
        <authorList>
            <consortium name="DOE Joint Genome Institute"/>
            <person name="Lutkenhaus R."/>
            <person name="Traeger S."/>
            <person name="Breuer J."/>
            <person name="Kuo A."/>
            <person name="Lipzen A."/>
            <person name="Pangilinan J."/>
            <person name="Dilworth D."/>
            <person name="Sandor L."/>
            <person name="Poggeler S."/>
            <person name="Barry K."/>
            <person name="Grigoriev I.V."/>
            <person name="Nowrousian M."/>
        </authorList>
    </citation>
    <scope>NUCLEOTIDE SEQUENCE [LARGE SCALE GENOMIC DNA]</scope>
    <source>
        <strain evidence="15 16">CBS 389.68</strain>
    </source>
</reference>
<protein>
    <recommendedName>
        <fullName evidence="12">Aspartate-semialdehyde dehydrogenase</fullName>
        <ecNumber evidence="4">1.2.1.11</ecNumber>
    </recommendedName>
</protein>
<evidence type="ECO:0000256" key="5">
    <source>
        <dbReference type="ARBA" id="ARBA00022605"/>
    </source>
</evidence>
<dbReference type="Gene3D" id="3.30.360.10">
    <property type="entry name" value="Dihydrodipicolinate Reductase, domain 2"/>
    <property type="match status" value="1"/>
</dbReference>
<feature type="domain" description="Semialdehyde dehydrogenase NAD-binding" evidence="14">
    <location>
        <begin position="10"/>
        <end position="136"/>
    </location>
</feature>
<gene>
    <name evidence="15" type="ORF">EX30DRAFT_147918</name>
</gene>
<dbReference type="PIRSF" id="PIRSF000148">
    <property type="entry name" value="ASA_dh"/>
    <property type="match status" value="1"/>
</dbReference>
<sequence length="358" mass="38219">MTSATLPPRKVGVLGCTGSVGQRFILLLASHPSFTLTAIGASPRSAGHPYAFKVSWKQTSPIPASAAALIIKTCEPANFADCDIVFSGLDADVAGPIETSFLEAGLTVFSNSKNHRRDPITPLMVPLVNTHHFGILDHQRKQRKGTMVTNANCSTTGLVVPLKALIDKFGPLEAVTVTTLQAISGGGYPGVPSFDVLDNVVPYIGGEEEKIEWETGKILAELNEARDEFVHTEIKVSAQCNRVPVIDGHTACVSVKFAKQPAPSVEEIKQAFREFKCEAQELGAPSAPKQAIIVRDEPDRPQPRLDRESEGGYAVVVGRIREDPVLDVKFVGLSHNTVIGAAGSSILNAEVGVLKGLI</sequence>
<dbReference type="InterPro" id="IPR000534">
    <property type="entry name" value="Semialdehyde_DH_NAD-bd"/>
</dbReference>
<feature type="active site" description="Acyl-thioester intermediate" evidence="13">
    <location>
        <position position="153"/>
    </location>
</feature>
<dbReference type="GO" id="GO:0004073">
    <property type="term" value="F:aspartate-semialdehyde dehydrogenase activity"/>
    <property type="evidence" value="ECO:0007669"/>
    <property type="project" value="UniProtKB-EC"/>
</dbReference>
<dbReference type="GO" id="GO:0051287">
    <property type="term" value="F:NAD binding"/>
    <property type="evidence" value="ECO:0007669"/>
    <property type="project" value="InterPro"/>
</dbReference>
<dbReference type="PROSITE" id="PS01103">
    <property type="entry name" value="ASD"/>
    <property type="match status" value="1"/>
</dbReference>
<evidence type="ECO:0000256" key="10">
    <source>
        <dbReference type="ARBA" id="ARBA00049864"/>
    </source>
</evidence>
<dbReference type="SUPFAM" id="SSF55347">
    <property type="entry name" value="Glyceraldehyde-3-phosphate dehydrogenase-like, C-terminal domain"/>
    <property type="match status" value="1"/>
</dbReference>
<dbReference type="Proteomes" id="UP000298138">
    <property type="component" value="Unassembled WGS sequence"/>
</dbReference>
<comment type="pathway">
    <text evidence="2">Amino-acid biosynthesis; L-threonine biosynthesis; L-threonine from L-aspartate: step 2/5.</text>
</comment>
<evidence type="ECO:0000256" key="9">
    <source>
        <dbReference type="ARBA" id="ARBA00023167"/>
    </source>
</evidence>
<dbReference type="FunFam" id="3.30.360.10:FF:000016">
    <property type="entry name" value="Probable aspartate-semialdehyde dehydrogenase"/>
    <property type="match status" value="1"/>
</dbReference>
<keyword evidence="7" id="KW-0521">NADP</keyword>
<dbReference type="UniPathway" id="UPA00050">
    <property type="reaction ID" value="UER00463"/>
</dbReference>
<proteinExistence type="inferred from homology"/>
<dbReference type="AlphaFoldDB" id="A0A4V3SJ92"/>
<evidence type="ECO:0000256" key="8">
    <source>
        <dbReference type="ARBA" id="ARBA00023002"/>
    </source>
</evidence>
<dbReference type="CDD" id="cd18130">
    <property type="entry name" value="ASADH_C_arch_fung_like"/>
    <property type="match status" value="1"/>
</dbReference>
<dbReference type="InterPro" id="IPR000319">
    <property type="entry name" value="Asp-semialdehyde_DH_CS"/>
</dbReference>
<dbReference type="NCBIfam" id="NF006416">
    <property type="entry name" value="PRK08664.1"/>
    <property type="match status" value="1"/>
</dbReference>
<accession>A0A4V3SJ92</accession>
<comment type="function">
    <text evidence="11">Catalyzes the NADPH-dependent formation of L-aspartate 4-semialdehyde (L-ASA) by the reductive dephosphorylation of 4-phospho-L-aspartate. Mediates the second step in the biosynthesis of amino acids that derive from aspartate (the aspartate family of amino acids), including methioinine and threonine, the latter of which is a precursor to isoleucine.</text>
</comment>
<evidence type="ECO:0000256" key="13">
    <source>
        <dbReference type="PIRSR" id="PIRSR000148-1"/>
    </source>
</evidence>
<dbReference type="STRING" id="341454.A0A4V3SJ92"/>
<keyword evidence="9" id="KW-0486">Methionine biosynthesis</keyword>
<evidence type="ECO:0000313" key="16">
    <source>
        <dbReference type="Proteomes" id="UP000298138"/>
    </source>
</evidence>
<dbReference type="GO" id="GO:0009089">
    <property type="term" value="P:lysine biosynthetic process via diaminopimelate"/>
    <property type="evidence" value="ECO:0007669"/>
    <property type="project" value="UniProtKB-UniPathway"/>
</dbReference>
<dbReference type="SUPFAM" id="SSF51735">
    <property type="entry name" value="NAD(P)-binding Rossmann-fold domains"/>
    <property type="match status" value="1"/>
</dbReference>
<evidence type="ECO:0000256" key="4">
    <source>
        <dbReference type="ARBA" id="ARBA00013120"/>
    </source>
</evidence>
<evidence type="ECO:0000256" key="7">
    <source>
        <dbReference type="ARBA" id="ARBA00022857"/>
    </source>
</evidence>
<dbReference type="UniPathway" id="UPA00051">
    <property type="reaction ID" value="UER00464"/>
</dbReference>
<evidence type="ECO:0000259" key="14">
    <source>
        <dbReference type="SMART" id="SM00859"/>
    </source>
</evidence>
<evidence type="ECO:0000256" key="2">
    <source>
        <dbReference type="ARBA" id="ARBA00005097"/>
    </source>
</evidence>
<dbReference type="Pfam" id="PF02774">
    <property type="entry name" value="Semialdhyde_dhC"/>
    <property type="match status" value="1"/>
</dbReference>
<dbReference type="SMART" id="SM00859">
    <property type="entry name" value="Semialdhyde_dh"/>
    <property type="match status" value="1"/>
</dbReference>
<keyword evidence="8" id="KW-0560">Oxidoreductase</keyword>
<evidence type="ECO:0000256" key="3">
    <source>
        <dbReference type="ARBA" id="ARBA00010584"/>
    </source>
</evidence>
<evidence type="ECO:0000256" key="6">
    <source>
        <dbReference type="ARBA" id="ARBA00022697"/>
    </source>
</evidence>
<dbReference type="CDD" id="cd02315">
    <property type="entry name" value="ScASADH_like_N"/>
    <property type="match status" value="1"/>
</dbReference>
<dbReference type="InParanoid" id="A0A4V3SJ92"/>
<dbReference type="InterPro" id="IPR012280">
    <property type="entry name" value="Semialdhyde_DH_dimer_dom"/>
</dbReference>
<dbReference type="GO" id="GO:0046983">
    <property type="term" value="F:protein dimerization activity"/>
    <property type="evidence" value="ECO:0007669"/>
    <property type="project" value="InterPro"/>
</dbReference>
<dbReference type="GO" id="GO:0009086">
    <property type="term" value="P:methionine biosynthetic process"/>
    <property type="evidence" value="ECO:0007669"/>
    <property type="project" value="UniProtKB-KW"/>
</dbReference>
<comment type="pathway">
    <text evidence="1">Amino-acid biosynthesis; L-methionine biosynthesis via de novo pathway; L-homoserine from L-aspartate: step 2/3.</text>
</comment>
<keyword evidence="16" id="KW-1185">Reference proteome</keyword>
<dbReference type="GO" id="GO:0009088">
    <property type="term" value="P:threonine biosynthetic process"/>
    <property type="evidence" value="ECO:0007669"/>
    <property type="project" value="UniProtKB-UniPathway"/>
</dbReference>
<keyword evidence="5" id="KW-0028">Amino-acid biosynthesis</keyword>
<comment type="catalytic activity">
    <reaction evidence="10">
        <text>L-aspartate 4-semialdehyde + phosphate + NADP(+) = 4-phospho-L-aspartate + NADPH + H(+)</text>
        <dbReference type="Rhea" id="RHEA:24284"/>
        <dbReference type="ChEBI" id="CHEBI:15378"/>
        <dbReference type="ChEBI" id="CHEBI:43474"/>
        <dbReference type="ChEBI" id="CHEBI:57535"/>
        <dbReference type="ChEBI" id="CHEBI:57783"/>
        <dbReference type="ChEBI" id="CHEBI:58349"/>
        <dbReference type="ChEBI" id="CHEBI:537519"/>
        <dbReference type="EC" id="1.2.1.11"/>
    </reaction>
    <physiologicalReaction direction="right-to-left" evidence="10">
        <dbReference type="Rhea" id="RHEA:24286"/>
    </physiologicalReaction>
</comment>
<keyword evidence="6" id="KW-0791">Threonine biosynthesis</keyword>
<dbReference type="UniPathway" id="UPA00034">
    <property type="reaction ID" value="UER00016"/>
</dbReference>
<dbReference type="EC" id="1.2.1.11" evidence="4"/>
<dbReference type="PANTHER" id="PTHR46718:SF1">
    <property type="entry name" value="ASPARTATE-SEMIALDEHYDE DEHYDROGENASE"/>
    <property type="match status" value="1"/>
</dbReference>
<dbReference type="OrthoDB" id="1894490at2759"/>
<comment type="similarity">
    <text evidence="3">Belongs to the aspartate-semialdehyde dehydrogenase family.</text>
</comment>
<dbReference type="InterPro" id="IPR051823">
    <property type="entry name" value="ASADH-related"/>
</dbReference>
<dbReference type="NCBIfam" id="TIGR00978">
    <property type="entry name" value="asd_EA"/>
    <property type="match status" value="1"/>
</dbReference>
<dbReference type="EMBL" id="ML220114">
    <property type="protein sequence ID" value="TGZ83075.1"/>
    <property type="molecule type" value="Genomic_DNA"/>
</dbReference>
<dbReference type="InterPro" id="IPR036291">
    <property type="entry name" value="NAD(P)-bd_dom_sf"/>
</dbReference>
<dbReference type="InterPro" id="IPR005676">
    <property type="entry name" value="Asp_semi-ald_DH_pep-lack"/>
</dbReference>
<name>A0A4V3SJ92_9PEZI</name>
<evidence type="ECO:0000256" key="11">
    <source>
        <dbReference type="ARBA" id="ARBA00049950"/>
    </source>
</evidence>